<proteinExistence type="predicted"/>
<evidence type="ECO:0000256" key="1">
    <source>
        <dbReference type="SAM" id="Phobius"/>
    </source>
</evidence>
<dbReference type="EMBL" id="FXUO01000004">
    <property type="protein sequence ID" value="SMP93029.1"/>
    <property type="molecule type" value="Genomic_DNA"/>
</dbReference>
<feature type="transmembrane region" description="Helical" evidence="1">
    <location>
        <begin position="21"/>
        <end position="43"/>
    </location>
</feature>
<keyword evidence="1" id="KW-0812">Transmembrane</keyword>
<name>A0ABY1R4P2_9FLAO</name>
<evidence type="ECO:0000313" key="3">
    <source>
        <dbReference type="Proteomes" id="UP001158050"/>
    </source>
</evidence>
<organism evidence="2 3">
    <name type="scientific">Epilithonimonas pallida</name>
    <dbReference type="NCBI Taxonomy" id="373671"/>
    <lineage>
        <taxon>Bacteria</taxon>
        <taxon>Pseudomonadati</taxon>
        <taxon>Bacteroidota</taxon>
        <taxon>Flavobacteriia</taxon>
        <taxon>Flavobacteriales</taxon>
        <taxon>Weeksellaceae</taxon>
        <taxon>Chryseobacterium group</taxon>
        <taxon>Epilithonimonas</taxon>
    </lineage>
</organism>
<keyword evidence="1" id="KW-1133">Transmembrane helix</keyword>
<reference evidence="2 3" key="1">
    <citation type="submission" date="2017-05" db="EMBL/GenBank/DDBJ databases">
        <authorList>
            <person name="Varghese N."/>
            <person name="Submissions S."/>
        </authorList>
    </citation>
    <scope>NUCLEOTIDE SEQUENCE [LARGE SCALE GENOMIC DNA]</scope>
    <source>
        <strain evidence="2 3">DSM 18015</strain>
    </source>
</reference>
<keyword evidence="1" id="KW-0472">Membrane</keyword>
<dbReference type="Proteomes" id="UP001158050">
    <property type="component" value="Unassembled WGS sequence"/>
</dbReference>
<accession>A0ABY1R4P2</accession>
<protein>
    <submittedName>
        <fullName evidence="2">Uncharacterized protein</fullName>
    </submittedName>
</protein>
<gene>
    <name evidence="2" type="ORF">SAMN05421679_104243</name>
</gene>
<sequence>MKNIAKTVFVKKININLSFCISLFYLFVFVFFSIKLGGIVMILKLF</sequence>
<comment type="caution">
    <text evidence="2">The sequence shown here is derived from an EMBL/GenBank/DDBJ whole genome shotgun (WGS) entry which is preliminary data.</text>
</comment>
<evidence type="ECO:0000313" key="2">
    <source>
        <dbReference type="EMBL" id="SMP93029.1"/>
    </source>
</evidence>
<keyword evidence="3" id="KW-1185">Reference proteome</keyword>